<evidence type="ECO:0000256" key="11">
    <source>
        <dbReference type="ARBA" id="ARBA00023239"/>
    </source>
</evidence>
<comment type="catalytic activity">
    <reaction evidence="13">
        <text>cyclobutadipyrimidine (in DNA) = 2 pyrimidine residues (in DNA).</text>
        <dbReference type="EC" id="4.1.99.3"/>
    </reaction>
</comment>
<dbReference type="GO" id="GO:0003904">
    <property type="term" value="F:deoxyribodipyrimidine photo-lyase activity"/>
    <property type="evidence" value="ECO:0007669"/>
    <property type="project" value="UniProtKB-EC"/>
</dbReference>
<dbReference type="InterPro" id="IPR036134">
    <property type="entry name" value="Crypto/Photolyase_FAD-like_sf"/>
</dbReference>
<evidence type="ECO:0000313" key="15">
    <source>
        <dbReference type="EMBL" id="GLI35178.1"/>
    </source>
</evidence>
<sequence length="466" mass="53914">MASPGIEPERIQQLNERNVQRGDYVLYWMQQSQRAEYNHALEYAIQRANDLGQPCLAAFGLMDSYPEANLRHYTFMLEGLKETRETLAERGILLLVRFGNPFDIAMDLGRKASLIVCDRGYLRHQKAWREKVAEQAPCLVMQVESDIIVPVEIVSNKAEYAARTIRPKIQRHMDSYLKEPAPTPLQKGSLGMPLDGVDLNDLPKILAQLKIDRTVSPVSPHFPGGARAARRFFQEFLEHRFSRYAAHHNQPQTDDVSHMSPYLHFGQISPLYLALRARNAPNTSDESREAFLEELLVRRELAINFVHYNPDYDAFSGLPEWARQTLLDHAGDKREHLYTQSQLERAATHDEYWNAAMEEMKITGYMHNSMRMYWGKKILEWSRTPEEAFLTTLTLNNKYFLDGRDPNSYAGVAWILGLHDRPWKERPIYGKIRYMSASGLERKCDIRAYVQKVRKQVEKPSQNSAD</sequence>
<keyword evidence="9" id="KW-0238">DNA-binding</keyword>
<keyword evidence="16" id="KW-1185">Reference proteome</keyword>
<reference evidence="15" key="1">
    <citation type="submission" date="2022-12" db="EMBL/GenBank/DDBJ databases">
        <title>Reference genome sequencing for broad-spectrum identification of bacterial and archaeal isolates by mass spectrometry.</title>
        <authorList>
            <person name="Sekiguchi Y."/>
            <person name="Tourlousse D.M."/>
        </authorList>
    </citation>
    <scope>NUCLEOTIDE SEQUENCE</scope>
    <source>
        <strain evidence="15">ASRB1</strain>
    </source>
</reference>
<comment type="cofactor">
    <cofactor evidence="1">
        <name>(6R)-5,10-methylene-5,6,7,8-tetrahydrofolate</name>
        <dbReference type="ChEBI" id="CHEBI:15636"/>
    </cofactor>
</comment>
<name>A0A9W6FUM5_9BACT</name>
<dbReference type="Gene3D" id="1.10.579.10">
    <property type="entry name" value="DNA Cyclobutane Dipyrimidine Photolyase, subunit A, domain 3"/>
    <property type="match status" value="1"/>
</dbReference>
<evidence type="ECO:0000256" key="9">
    <source>
        <dbReference type="ARBA" id="ARBA00023125"/>
    </source>
</evidence>
<dbReference type="Proteomes" id="UP001144372">
    <property type="component" value="Unassembled WGS sequence"/>
</dbReference>
<evidence type="ECO:0000256" key="8">
    <source>
        <dbReference type="ARBA" id="ARBA00022827"/>
    </source>
</evidence>
<evidence type="ECO:0000259" key="14">
    <source>
        <dbReference type="PROSITE" id="PS51645"/>
    </source>
</evidence>
<dbReference type="InterPro" id="IPR006050">
    <property type="entry name" value="DNA_photolyase_N"/>
</dbReference>
<dbReference type="PROSITE" id="PS51645">
    <property type="entry name" value="PHR_CRY_ALPHA_BETA"/>
    <property type="match status" value="1"/>
</dbReference>
<proteinExistence type="inferred from homology"/>
<dbReference type="AlphaFoldDB" id="A0A9W6FUM5"/>
<evidence type="ECO:0000256" key="5">
    <source>
        <dbReference type="ARBA" id="ARBA00014046"/>
    </source>
</evidence>
<keyword evidence="8" id="KW-0274">FAD</keyword>
<organism evidence="15 16">
    <name type="scientific">Desulforhabdus amnigena</name>
    <dbReference type="NCBI Taxonomy" id="40218"/>
    <lineage>
        <taxon>Bacteria</taxon>
        <taxon>Pseudomonadati</taxon>
        <taxon>Thermodesulfobacteriota</taxon>
        <taxon>Syntrophobacteria</taxon>
        <taxon>Syntrophobacterales</taxon>
        <taxon>Syntrophobacteraceae</taxon>
        <taxon>Desulforhabdus</taxon>
    </lineage>
</organism>
<dbReference type="InterPro" id="IPR032673">
    <property type="entry name" value="DNA_photolyase_2_CS"/>
</dbReference>
<dbReference type="Gene3D" id="1.25.40.80">
    <property type="match status" value="1"/>
</dbReference>
<comment type="cofactor">
    <cofactor evidence="2">
        <name>FAD</name>
        <dbReference type="ChEBI" id="CHEBI:57692"/>
    </cofactor>
</comment>
<dbReference type="GO" id="GO:0000719">
    <property type="term" value="P:photoreactive repair"/>
    <property type="evidence" value="ECO:0007669"/>
    <property type="project" value="TreeGrafter"/>
</dbReference>
<dbReference type="SUPFAM" id="SSF52425">
    <property type="entry name" value="Cryptochrome/photolyase, N-terminal domain"/>
    <property type="match status" value="1"/>
</dbReference>
<evidence type="ECO:0000256" key="13">
    <source>
        <dbReference type="ARBA" id="ARBA00033999"/>
    </source>
</evidence>
<dbReference type="Gene3D" id="3.40.50.620">
    <property type="entry name" value="HUPs"/>
    <property type="match status" value="1"/>
</dbReference>
<keyword evidence="7" id="KW-0227">DNA damage</keyword>
<dbReference type="GO" id="GO:0003677">
    <property type="term" value="F:DNA binding"/>
    <property type="evidence" value="ECO:0007669"/>
    <property type="project" value="UniProtKB-KW"/>
</dbReference>
<dbReference type="EMBL" id="BSDR01000001">
    <property type="protein sequence ID" value="GLI35178.1"/>
    <property type="molecule type" value="Genomic_DNA"/>
</dbReference>
<comment type="similarity">
    <text evidence="3">Belongs to the DNA photolyase class-2 family.</text>
</comment>
<dbReference type="EC" id="4.1.99.3" evidence="4"/>
<evidence type="ECO:0000256" key="3">
    <source>
        <dbReference type="ARBA" id="ARBA00006409"/>
    </source>
</evidence>
<evidence type="ECO:0000256" key="4">
    <source>
        <dbReference type="ARBA" id="ARBA00013149"/>
    </source>
</evidence>
<feature type="domain" description="Photolyase/cryptochrome alpha/beta" evidence="14">
    <location>
        <begin position="23"/>
        <end position="151"/>
    </location>
</feature>
<keyword evidence="10" id="KW-0234">DNA repair</keyword>
<dbReference type="InterPro" id="IPR052219">
    <property type="entry name" value="Photolyase_Class-2"/>
</dbReference>
<dbReference type="PANTHER" id="PTHR10211:SF0">
    <property type="entry name" value="DEOXYRIBODIPYRIMIDINE PHOTO-LYASE"/>
    <property type="match status" value="1"/>
</dbReference>
<dbReference type="RefSeq" id="WP_281794784.1">
    <property type="nucleotide sequence ID" value="NZ_BSDR01000001.1"/>
</dbReference>
<dbReference type="PANTHER" id="PTHR10211">
    <property type="entry name" value="DEOXYRIBODIPYRIMIDINE PHOTOLYASE"/>
    <property type="match status" value="1"/>
</dbReference>
<dbReference type="SUPFAM" id="SSF48173">
    <property type="entry name" value="Cryptochrome/photolyase FAD-binding domain"/>
    <property type="match status" value="1"/>
</dbReference>
<comment type="caution">
    <text evidence="15">The sequence shown here is derived from an EMBL/GenBank/DDBJ whole genome shotgun (WGS) entry which is preliminary data.</text>
</comment>
<evidence type="ECO:0000256" key="7">
    <source>
        <dbReference type="ARBA" id="ARBA00022763"/>
    </source>
</evidence>
<dbReference type="Pfam" id="PF00875">
    <property type="entry name" value="DNA_photolyase"/>
    <property type="match status" value="1"/>
</dbReference>
<dbReference type="InterPro" id="IPR036155">
    <property type="entry name" value="Crypto/Photolyase_N_sf"/>
</dbReference>
<gene>
    <name evidence="15" type="primary">phrB</name>
    <name evidence="15" type="ORF">DAMNIGENAA_26110</name>
</gene>
<evidence type="ECO:0000256" key="2">
    <source>
        <dbReference type="ARBA" id="ARBA00001974"/>
    </source>
</evidence>
<dbReference type="InterPro" id="IPR014729">
    <property type="entry name" value="Rossmann-like_a/b/a_fold"/>
</dbReference>
<evidence type="ECO:0000256" key="1">
    <source>
        <dbReference type="ARBA" id="ARBA00001932"/>
    </source>
</evidence>
<keyword evidence="11" id="KW-0456">Lyase</keyword>
<keyword evidence="6" id="KW-0285">Flavoprotein</keyword>
<evidence type="ECO:0000256" key="10">
    <source>
        <dbReference type="ARBA" id="ARBA00023204"/>
    </source>
</evidence>
<accession>A0A9W6FUM5</accession>
<dbReference type="FunFam" id="1.10.579.10:FF:000002">
    <property type="entry name" value="Deoxyribodipyrimidine photolyase"/>
    <property type="match status" value="1"/>
</dbReference>
<evidence type="ECO:0000313" key="16">
    <source>
        <dbReference type="Proteomes" id="UP001144372"/>
    </source>
</evidence>
<evidence type="ECO:0000256" key="6">
    <source>
        <dbReference type="ARBA" id="ARBA00022630"/>
    </source>
</evidence>
<protein>
    <recommendedName>
        <fullName evidence="5">Deoxyribodipyrimidine photo-lyase</fullName>
        <ecNumber evidence="4">4.1.99.3</ecNumber>
    </recommendedName>
    <alternativeName>
        <fullName evidence="12">DNA photolyase</fullName>
    </alternativeName>
</protein>
<evidence type="ECO:0000256" key="12">
    <source>
        <dbReference type="ARBA" id="ARBA00031671"/>
    </source>
</evidence>
<dbReference type="PROSITE" id="PS01083">
    <property type="entry name" value="DNA_PHOTOLYASES_2_1"/>
    <property type="match status" value="1"/>
</dbReference>